<name>A0A1W1IA69_9BACT</name>
<evidence type="ECO:0000313" key="2">
    <source>
        <dbReference type="Proteomes" id="UP000192042"/>
    </source>
</evidence>
<accession>A0A1W1IA69</accession>
<reference evidence="1 2" key="1">
    <citation type="submission" date="2017-03" db="EMBL/GenBank/DDBJ databases">
        <authorList>
            <person name="Afonso C.L."/>
            <person name="Miller P.J."/>
            <person name="Scott M.A."/>
            <person name="Spackman E."/>
            <person name="Goraichik I."/>
            <person name="Dimitrov K.M."/>
            <person name="Suarez D.L."/>
            <person name="Swayne D.E."/>
        </authorList>
    </citation>
    <scope>NUCLEOTIDE SEQUENCE [LARGE SCALE GENOMIC DNA]</scope>
    <source>
        <strain evidence="1">Genome sequencing of Nitrospira japonica strain NJ11</strain>
    </source>
</reference>
<proteinExistence type="predicted"/>
<dbReference type="AlphaFoldDB" id="A0A1W1IA69"/>
<organism evidence="1 2">
    <name type="scientific">Nitrospira japonica</name>
    <dbReference type="NCBI Taxonomy" id="1325564"/>
    <lineage>
        <taxon>Bacteria</taxon>
        <taxon>Pseudomonadati</taxon>
        <taxon>Nitrospirota</taxon>
        <taxon>Nitrospiria</taxon>
        <taxon>Nitrospirales</taxon>
        <taxon>Nitrospiraceae</taxon>
        <taxon>Nitrospira</taxon>
    </lineage>
</organism>
<dbReference type="KEGG" id="nja:NSJP_3612"/>
<dbReference type="RefSeq" id="WP_080887952.1">
    <property type="nucleotide sequence ID" value="NZ_LT828648.1"/>
</dbReference>
<protein>
    <recommendedName>
        <fullName evidence="3">HEPN domain-containing protein</fullName>
    </recommendedName>
</protein>
<evidence type="ECO:0008006" key="3">
    <source>
        <dbReference type="Google" id="ProtNLM"/>
    </source>
</evidence>
<evidence type="ECO:0000313" key="1">
    <source>
        <dbReference type="EMBL" id="SLM49779.1"/>
    </source>
</evidence>
<keyword evidence="2" id="KW-1185">Reference proteome</keyword>
<gene>
    <name evidence="1" type="ORF">NSJP_3612</name>
</gene>
<dbReference type="OrthoDB" id="9799740at2"/>
<sequence length="86" mass="9903">MDEEAIYKEVAHALELLGLTLPTTKEELERARQLQLSTWNPSRYANLTNNPKQYMKNYKRAEEMTKKIEAAYSLLSAVLVPEDESS</sequence>
<dbReference type="Proteomes" id="UP000192042">
    <property type="component" value="Chromosome I"/>
</dbReference>
<dbReference type="EMBL" id="LT828648">
    <property type="protein sequence ID" value="SLM49779.1"/>
    <property type="molecule type" value="Genomic_DNA"/>
</dbReference>